<reference evidence="3" key="1">
    <citation type="submission" date="2020-01" db="EMBL/GenBank/DDBJ databases">
        <title>Sphingomonas sp. strain CSW-10.</title>
        <authorList>
            <person name="Chen W.-M."/>
        </authorList>
    </citation>
    <scope>NUCLEOTIDE SEQUENCE [LARGE SCALE GENOMIC DNA]</scope>
    <source>
        <strain evidence="3">FSY-8</strain>
    </source>
</reference>
<dbReference type="Proteomes" id="UP000753724">
    <property type="component" value="Unassembled WGS sequence"/>
</dbReference>
<dbReference type="InterPro" id="IPR000994">
    <property type="entry name" value="Pept_M24"/>
</dbReference>
<dbReference type="SUPFAM" id="SSF55920">
    <property type="entry name" value="Creatinase/aminopeptidase"/>
    <property type="match status" value="1"/>
</dbReference>
<dbReference type="InterPro" id="IPR036005">
    <property type="entry name" value="Creatinase/aminopeptidase-like"/>
</dbReference>
<gene>
    <name evidence="2" type="ORF">GTZ99_05450</name>
</gene>
<proteinExistence type="predicted"/>
<feature type="domain" description="Peptidase M24" evidence="1">
    <location>
        <begin position="222"/>
        <end position="420"/>
    </location>
</feature>
<evidence type="ECO:0000313" key="2">
    <source>
        <dbReference type="EMBL" id="NBC35999.1"/>
    </source>
</evidence>
<dbReference type="EMBL" id="JAAAPO010000002">
    <property type="protein sequence ID" value="NBC35999.1"/>
    <property type="molecule type" value="Genomic_DNA"/>
</dbReference>
<protein>
    <submittedName>
        <fullName evidence="2">M24 family metallopeptidase</fullName>
    </submittedName>
</protein>
<dbReference type="Gene3D" id="3.90.230.10">
    <property type="entry name" value="Creatinase/methionine aminopeptidase superfamily"/>
    <property type="match status" value="1"/>
</dbReference>
<evidence type="ECO:0000313" key="3">
    <source>
        <dbReference type="Proteomes" id="UP000753724"/>
    </source>
</evidence>
<comment type="caution">
    <text evidence="2">The sequence shown here is derived from an EMBL/GenBank/DDBJ whole genome shotgun (WGS) entry which is preliminary data.</text>
</comment>
<dbReference type="PANTHER" id="PTHR46112">
    <property type="entry name" value="AMINOPEPTIDASE"/>
    <property type="match status" value="1"/>
</dbReference>
<dbReference type="InterPro" id="IPR050659">
    <property type="entry name" value="Peptidase_M24B"/>
</dbReference>
<accession>A0ABW9XBU1</accession>
<sequence>MLSSLTANPADAALYDALSQGAPINVEEAARVMDRHDLDAILIGEPVSVFHALGHWPQIARTRLGQPPGTFAILRRSAPDRPVLITSRFLHYYTWADGRVRPDVDCWLYDDLADDDGPVEGSALPGDIPLCPDRGAVALSPLEAHRLSTSRAALNHRHAYRNAGGAITAALRELGLWQGRLACDHPVFAEVLARHNHAGFAIIDYNIMREIRLIKSPLEIALMSRAAEANVQALEAVGHAARAGATYRDMHALFRAEAAARGNTAVFLNIDRASSELVPFALRDGQALFLDAVSHFQHYHGDFARTVFIGDPPAAARRAADAAAFAWNAVREALKPGLKYSDIVRIGQEALKKGGHDAIIGFGPHSCGLAHTDEPGEDAGGFWRKPDITLRPGMILSVDCPVLDSGIGGSAHCEDLVLITPDGCEPIHSLHEPVIVV</sequence>
<dbReference type="Pfam" id="PF00557">
    <property type="entry name" value="Peptidase_M24"/>
    <property type="match status" value="1"/>
</dbReference>
<keyword evidence="3" id="KW-1185">Reference proteome</keyword>
<dbReference type="CDD" id="cd01066">
    <property type="entry name" value="APP_MetAP"/>
    <property type="match status" value="1"/>
</dbReference>
<dbReference type="PANTHER" id="PTHR46112:SF3">
    <property type="entry name" value="AMINOPEPTIDASE YPDF"/>
    <property type="match status" value="1"/>
</dbReference>
<name>A0ABW9XBU1_9SPHN</name>
<organism evidence="2 3">
    <name type="scientific">Novosphingobium ovatum</name>
    <dbReference type="NCBI Taxonomy" id="1908523"/>
    <lineage>
        <taxon>Bacteria</taxon>
        <taxon>Pseudomonadati</taxon>
        <taxon>Pseudomonadota</taxon>
        <taxon>Alphaproteobacteria</taxon>
        <taxon>Sphingomonadales</taxon>
        <taxon>Sphingomonadaceae</taxon>
        <taxon>Novosphingobium</taxon>
    </lineage>
</organism>
<evidence type="ECO:0000259" key="1">
    <source>
        <dbReference type="Pfam" id="PF00557"/>
    </source>
</evidence>